<keyword evidence="3" id="KW-1185">Reference proteome</keyword>
<protein>
    <recommendedName>
        <fullName evidence="4">DUF3149 domain-containing protein</fullName>
    </recommendedName>
</protein>
<name>A0ABW7IM32_9VIBR</name>
<keyword evidence="1" id="KW-1133">Transmembrane helix</keyword>
<gene>
    <name evidence="2" type="ORF">ACGRH2_20055</name>
</gene>
<reference evidence="2 3" key="1">
    <citation type="submission" date="2024-10" db="EMBL/GenBank/DDBJ databases">
        <authorList>
            <person name="Yibar A."/>
            <person name="Saticioglu I.B."/>
            <person name="Duman M."/>
            <person name="Ajmi N."/>
            <person name="Gurler F."/>
            <person name="Ay H."/>
            <person name="Onuk E."/>
            <person name="Guler S."/>
            <person name="Romalde J.L."/>
        </authorList>
    </citation>
    <scope>NUCLEOTIDE SEQUENCE [LARGE SCALE GENOMIC DNA]</scope>
    <source>
        <strain evidence="2 3">1-TCBS-B</strain>
    </source>
</reference>
<feature type="transmembrane region" description="Helical" evidence="1">
    <location>
        <begin position="18"/>
        <end position="35"/>
    </location>
</feature>
<comment type="caution">
    <text evidence="2">The sequence shown here is derived from an EMBL/GenBank/DDBJ whole genome shotgun (WGS) entry which is preliminary data.</text>
</comment>
<evidence type="ECO:0000256" key="1">
    <source>
        <dbReference type="SAM" id="Phobius"/>
    </source>
</evidence>
<evidence type="ECO:0000313" key="3">
    <source>
        <dbReference type="Proteomes" id="UP001607125"/>
    </source>
</evidence>
<dbReference type="EMBL" id="JBIHSF010000011">
    <property type="protein sequence ID" value="MFH0262685.1"/>
    <property type="molecule type" value="Genomic_DNA"/>
</dbReference>
<evidence type="ECO:0000313" key="2">
    <source>
        <dbReference type="EMBL" id="MFH0262685.1"/>
    </source>
</evidence>
<organism evidence="2 3">
    <name type="scientific">Vibrio barjaei</name>
    <dbReference type="NCBI Taxonomy" id="1676683"/>
    <lineage>
        <taxon>Bacteria</taxon>
        <taxon>Pseudomonadati</taxon>
        <taxon>Pseudomonadota</taxon>
        <taxon>Gammaproteobacteria</taxon>
        <taxon>Vibrionales</taxon>
        <taxon>Vibrionaceae</taxon>
        <taxon>Vibrio</taxon>
    </lineage>
</organism>
<keyword evidence="1" id="KW-0812">Transmembrane</keyword>
<dbReference type="RefSeq" id="WP_167360920.1">
    <property type="nucleotide sequence ID" value="NZ_JBIHSF010000011.1"/>
</dbReference>
<dbReference type="Proteomes" id="UP001607125">
    <property type="component" value="Unassembled WGS sequence"/>
</dbReference>
<evidence type="ECO:0008006" key="4">
    <source>
        <dbReference type="Google" id="ProtNLM"/>
    </source>
</evidence>
<keyword evidence="1" id="KW-0472">Membrane</keyword>
<proteinExistence type="predicted"/>
<sequence>MEDTLDIVAMCVMDDRSFILAFIIGATFMMFWFELRRWSSDKNKIE</sequence>
<accession>A0ABW7IM32</accession>